<dbReference type="InterPro" id="IPR015943">
    <property type="entry name" value="WD40/YVTN_repeat-like_dom_sf"/>
</dbReference>
<dbReference type="InterPro" id="IPR004871">
    <property type="entry name" value="RSE1/DDB1/CPSF1_C"/>
</dbReference>
<evidence type="ECO:0008006" key="9">
    <source>
        <dbReference type="Google" id="ProtNLM"/>
    </source>
</evidence>
<keyword evidence="8" id="KW-1185">Reference proteome</keyword>
<comment type="caution">
    <text evidence="7">The sequence shown here is derived from an EMBL/GenBank/DDBJ whole genome shotgun (WGS) entry which is preliminary data.</text>
</comment>
<evidence type="ECO:0000259" key="4">
    <source>
        <dbReference type="Pfam" id="PF03178"/>
    </source>
</evidence>
<protein>
    <recommendedName>
        <fullName evidence="9">DNA damage-binding protein 1</fullName>
    </recommendedName>
</protein>
<proteinExistence type="predicted"/>
<accession>A0A9P6CZ12</accession>
<feature type="domain" description="RSE1/DDB1/CPSF1 second beta-propeller" evidence="6">
    <location>
        <begin position="521"/>
        <end position="863"/>
    </location>
</feature>
<feature type="compositionally biased region" description="Basic and acidic residues" evidence="3">
    <location>
        <begin position="282"/>
        <end position="292"/>
    </location>
</feature>
<evidence type="ECO:0000256" key="2">
    <source>
        <dbReference type="ARBA" id="ARBA00023242"/>
    </source>
</evidence>
<comment type="subcellular location">
    <subcellularLocation>
        <location evidence="1">Nucleus</location>
    </subcellularLocation>
</comment>
<dbReference type="Gene3D" id="2.130.10.10">
    <property type="entry name" value="YVTN repeat-like/Quinoprotein amine dehydrogenase"/>
    <property type="match status" value="3"/>
</dbReference>
<feature type="domain" description="RSE1/DDB1/CPSF1 first beta-propeller" evidence="5">
    <location>
        <begin position="13"/>
        <end position="398"/>
    </location>
</feature>
<dbReference type="Pfam" id="PF23726">
    <property type="entry name" value="Beta-prop_RSE1_2nd"/>
    <property type="match status" value="1"/>
</dbReference>
<dbReference type="Pfam" id="PF03178">
    <property type="entry name" value="CPSF_A"/>
    <property type="match status" value="1"/>
</dbReference>
<dbReference type="GO" id="GO:0005634">
    <property type="term" value="C:nucleus"/>
    <property type="evidence" value="ECO:0007669"/>
    <property type="project" value="UniProtKB-SubCell"/>
</dbReference>
<dbReference type="SUPFAM" id="SSF69322">
    <property type="entry name" value="Tricorn protease domain 2"/>
    <property type="match status" value="1"/>
</dbReference>
<feature type="region of interest" description="Disordered" evidence="3">
    <location>
        <begin position="427"/>
        <end position="446"/>
    </location>
</feature>
<name>A0A9P6CZ12_9AGAR</name>
<evidence type="ECO:0000259" key="5">
    <source>
        <dbReference type="Pfam" id="PF10433"/>
    </source>
</evidence>
<organism evidence="7 8">
    <name type="scientific">Pholiota conissans</name>
    <dbReference type="NCBI Taxonomy" id="109636"/>
    <lineage>
        <taxon>Eukaryota</taxon>
        <taxon>Fungi</taxon>
        <taxon>Dikarya</taxon>
        <taxon>Basidiomycota</taxon>
        <taxon>Agaricomycotina</taxon>
        <taxon>Agaricomycetes</taxon>
        <taxon>Agaricomycetidae</taxon>
        <taxon>Agaricales</taxon>
        <taxon>Agaricineae</taxon>
        <taxon>Strophariaceae</taxon>
        <taxon>Pholiota</taxon>
    </lineage>
</organism>
<dbReference type="InterPro" id="IPR050358">
    <property type="entry name" value="RSE1/DDB1/CFT1"/>
</dbReference>
<feature type="compositionally biased region" description="Acidic residues" evidence="3">
    <location>
        <begin position="437"/>
        <end position="446"/>
    </location>
</feature>
<dbReference type="AlphaFoldDB" id="A0A9P6CZ12"/>
<keyword evidence="2" id="KW-0539">Nucleus</keyword>
<evidence type="ECO:0000313" key="8">
    <source>
        <dbReference type="Proteomes" id="UP000807469"/>
    </source>
</evidence>
<evidence type="ECO:0000259" key="6">
    <source>
        <dbReference type="Pfam" id="PF23726"/>
    </source>
</evidence>
<feature type="region of interest" description="Disordered" evidence="3">
    <location>
        <begin position="280"/>
        <end position="304"/>
    </location>
</feature>
<dbReference type="InterPro" id="IPR018846">
    <property type="entry name" value="Beta-prop_RSE1/DDB1/CPSF1_1st"/>
</dbReference>
<dbReference type="GO" id="GO:0003676">
    <property type="term" value="F:nucleic acid binding"/>
    <property type="evidence" value="ECO:0007669"/>
    <property type="project" value="InterPro"/>
</dbReference>
<dbReference type="EMBL" id="MU155133">
    <property type="protein sequence ID" value="KAF9485871.1"/>
    <property type="molecule type" value="Genomic_DNA"/>
</dbReference>
<dbReference type="Pfam" id="PF10433">
    <property type="entry name" value="Beta-prop_RSE1_1st"/>
    <property type="match status" value="1"/>
</dbReference>
<evidence type="ECO:0000256" key="1">
    <source>
        <dbReference type="ARBA" id="ARBA00004123"/>
    </source>
</evidence>
<evidence type="ECO:0000256" key="3">
    <source>
        <dbReference type="SAM" id="MobiDB-lite"/>
    </source>
</evidence>
<evidence type="ECO:0000313" key="7">
    <source>
        <dbReference type="EMBL" id="KAF9485871.1"/>
    </source>
</evidence>
<dbReference type="Proteomes" id="UP000807469">
    <property type="component" value="Unassembled WGS sequence"/>
</dbReference>
<feature type="domain" description="RSE1/DDB1/CPSF1 C-terminal" evidence="4">
    <location>
        <begin position="913"/>
        <end position="1238"/>
    </location>
</feature>
<dbReference type="Gene3D" id="1.10.150.910">
    <property type="match status" value="1"/>
</dbReference>
<dbReference type="InterPro" id="IPR058543">
    <property type="entry name" value="Beta-prop_RSE1/DDB1/CPSF1_2nd"/>
</dbReference>
<sequence length="1278" mass="139995">MKIVSTFHLPSSVLSSAKCRLGARDLEHLVVAKINRLDVYSLRSHGLQRECGLNVWGKICSVKAIRVSAYETRSNIAMMLTHPDPEFIILEYQETEDGIAELIVKKQLSLFERLPRTAEFFTDFLIHPSGKLAVASYFAGKLKIIKLKGGNYTEDFDVSCPEINVLSLCFLPTPEGEYALGILYIDSQSRLQLCARDIDIDGLELSPQLSTLLLPTLIPERVVPFPSELPPQLIPVQSNVPAEDDEADTAFAGGVMVVGGRQVLLFEIASIQDQAKQRGKQKRLETKLKSTDTAESAQAKAKAQERGFRKRKAKAMVDWPWNAVNTWCAIDETSRFLISDSFGRLSIISLENLVQLGVILVPLGEISSPTTLTYLTNQTIYVGSHLGDSQLVQISSTPTSAQDLPILAIPADIKTVTANSLMALSSTKGKEKATAQDDMDVDEEDSSEYSKIGRIIEPQGSYLDILESYKNIAPIMDAISVDIDENGQNQIVTCSGGANTGSVNVVRNGADFKESAFVQGLTDVTQIWSIRAMHDDLINTHLLVSTVTESYLFKINDSGNIITLQHEDTAPLGGFIADKPTLALSNIMAVQGTEHTREYVNSRLIVQVVPTGVHLFEWNDTTYVKLDSWKEKGTTLPGNRPFEIVTASINSSQVALALNGGRIVLLCIARNKNEFFEVLKHDTNSEISAISFMPLNAHKRFSSILSVAYWESNAVELFSISNNILSSTSSTRSVSLPAVVRSLLLYNFGTDTNSKKPDYHAYLLAGLGDGSVASLSYKGGELKDLKITSLGHAPVSLTPCEVDGRMSVFAAGSRASIFFSEKNRLANSPIMLKDISAVCKLNSRTFTSALVLATPTGLSIGTVKNLNKMHIRSTFFGLDNPRKIIHEPLLKAFGVACWRIEPTRIGTFEPARSTFYLIDDNTLAHLGRYKTGPNEEITSVLSFKAVVDAQEKPFFCLGTVIYKEEEIEPTSGRLLIFTTHAATISAKSSSLELSLITSSEVKGCVYSLKEVEGQIVAAVNSSILLYQFDVSSEDNHCPTYSLKKVADWHHNYLVTSLGSFEDRLVAGDQISSVSLLKVKKNSISLEAKDYTPLYPIAVEALDTSNLIASNDTLNLVMFTLGKNLRGEALESTGYFYLGDMVSKLVRGSLSNSDQKDTRFKPQMIYFASSGRIGVISDVEDEGLSLHLTELQRNLAAAIAGVGGPSHTRFRAPKNTRGPSDADGAAYGFIDGDFLEQFATLQGNPQLLQKVMKGGSEPEKLKISEEEIFKIVEQLQSLH</sequence>
<dbReference type="PANTHER" id="PTHR10644">
    <property type="entry name" value="DNA REPAIR/RNA PROCESSING CPSF FAMILY"/>
    <property type="match status" value="1"/>
</dbReference>
<dbReference type="OrthoDB" id="433457at2759"/>
<gene>
    <name evidence="7" type="ORF">BDN70DRAFT_870784</name>
</gene>
<reference evidence="7" key="1">
    <citation type="submission" date="2020-11" db="EMBL/GenBank/DDBJ databases">
        <authorList>
            <consortium name="DOE Joint Genome Institute"/>
            <person name="Ahrendt S."/>
            <person name="Riley R."/>
            <person name="Andreopoulos W."/>
            <person name="Labutti K."/>
            <person name="Pangilinan J."/>
            <person name="Ruiz-Duenas F.J."/>
            <person name="Barrasa J.M."/>
            <person name="Sanchez-Garcia M."/>
            <person name="Camarero S."/>
            <person name="Miyauchi S."/>
            <person name="Serrano A."/>
            <person name="Linde D."/>
            <person name="Babiker R."/>
            <person name="Drula E."/>
            <person name="Ayuso-Fernandez I."/>
            <person name="Pacheco R."/>
            <person name="Padilla G."/>
            <person name="Ferreira P."/>
            <person name="Barriuso J."/>
            <person name="Kellner H."/>
            <person name="Castanera R."/>
            <person name="Alfaro M."/>
            <person name="Ramirez L."/>
            <person name="Pisabarro A.G."/>
            <person name="Kuo A."/>
            <person name="Tritt A."/>
            <person name="Lipzen A."/>
            <person name="He G."/>
            <person name="Yan M."/>
            <person name="Ng V."/>
            <person name="Cullen D."/>
            <person name="Martin F."/>
            <person name="Rosso M.-N."/>
            <person name="Henrissat B."/>
            <person name="Hibbett D."/>
            <person name="Martinez A.T."/>
            <person name="Grigoriev I.V."/>
        </authorList>
    </citation>
    <scope>NUCLEOTIDE SEQUENCE</scope>
    <source>
        <strain evidence="7">CIRM-BRFM 674</strain>
    </source>
</reference>